<sequence>MKVLLIGWNENAQKCAESIFASKHRLVGFVAPEGFDIKSVKLYCEKKDINFAVLSKQNLIEYVKKLSPDIIVSASWPWILKSDVYLYPKYGTINVHASLLPKNRGQHPLNWAIIRGEKQTGVTIHYIGEGIDDGDIILQQALPIEINDNINSVRDKVIHLGAELVVQALDLIQKGKAPARKQNQAEASFAPKRLPGDGEISWGAPSKDIFNLIRALAKPYPSAFSYKKRGGIVKISKAFVPDRPGVVIGKYKNLFIVTTGDGVILVKSQDLEVGDKLYIPE</sequence>
<proteinExistence type="predicted"/>
<gene>
    <name evidence="3" type="ORF">A2415_02960</name>
</gene>
<organism evidence="3 4">
    <name type="scientific">candidate division WWE3 bacterium RIFOXYC1_FULL_39_7</name>
    <dbReference type="NCBI Taxonomy" id="1802643"/>
    <lineage>
        <taxon>Bacteria</taxon>
        <taxon>Katanobacteria</taxon>
    </lineage>
</organism>
<protein>
    <recommendedName>
        <fullName evidence="5">Methionyl-tRNA formyltransferase</fullName>
    </recommendedName>
</protein>
<feature type="domain" description="Formyl transferase N-terminal" evidence="1">
    <location>
        <begin position="39"/>
        <end position="169"/>
    </location>
</feature>
<dbReference type="SUPFAM" id="SSF50486">
    <property type="entry name" value="FMT C-terminal domain-like"/>
    <property type="match status" value="1"/>
</dbReference>
<dbReference type="PANTHER" id="PTHR11138">
    <property type="entry name" value="METHIONYL-TRNA FORMYLTRANSFERASE"/>
    <property type="match status" value="1"/>
</dbReference>
<reference evidence="3 4" key="1">
    <citation type="journal article" date="2016" name="Nat. Commun.">
        <title>Thousands of microbial genomes shed light on interconnected biogeochemical processes in an aquifer system.</title>
        <authorList>
            <person name="Anantharaman K."/>
            <person name="Brown C.T."/>
            <person name="Hug L.A."/>
            <person name="Sharon I."/>
            <person name="Castelle C.J."/>
            <person name="Probst A.J."/>
            <person name="Thomas B.C."/>
            <person name="Singh A."/>
            <person name="Wilkins M.J."/>
            <person name="Karaoz U."/>
            <person name="Brodie E.L."/>
            <person name="Williams K.H."/>
            <person name="Hubbard S.S."/>
            <person name="Banfield J.F."/>
        </authorList>
    </citation>
    <scope>NUCLEOTIDE SEQUENCE [LARGE SCALE GENOMIC DNA]</scope>
</reference>
<evidence type="ECO:0008006" key="5">
    <source>
        <dbReference type="Google" id="ProtNLM"/>
    </source>
</evidence>
<comment type="caution">
    <text evidence="3">The sequence shown here is derived from an EMBL/GenBank/DDBJ whole genome shotgun (WGS) entry which is preliminary data.</text>
</comment>
<dbReference type="GO" id="GO:0004479">
    <property type="term" value="F:methionyl-tRNA formyltransferase activity"/>
    <property type="evidence" value="ECO:0007669"/>
    <property type="project" value="TreeGrafter"/>
</dbReference>
<accession>A0A1F4WIS6</accession>
<dbReference type="EMBL" id="MEWA01000023">
    <property type="protein sequence ID" value="OGC69312.1"/>
    <property type="molecule type" value="Genomic_DNA"/>
</dbReference>
<dbReference type="InterPro" id="IPR036477">
    <property type="entry name" value="Formyl_transf_N_sf"/>
</dbReference>
<dbReference type="Gene3D" id="3.40.50.12230">
    <property type="match status" value="1"/>
</dbReference>
<feature type="domain" description="Formyl transferase C-terminal" evidence="2">
    <location>
        <begin position="196"/>
        <end position="277"/>
    </location>
</feature>
<evidence type="ECO:0000259" key="1">
    <source>
        <dbReference type="Pfam" id="PF00551"/>
    </source>
</evidence>
<dbReference type="InterPro" id="IPR005793">
    <property type="entry name" value="Formyl_trans_C"/>
</dbReference>
<dbReference type="Pfam" id="PF02911">
    <property type="entry name" value="Formyl_trans_C"/>
    <property type="match status" value="1"/>
</dbReference>
<dbReference type="Pfam" id="PF00551">
    <property type="entry name" value="Formyl_trans_N"/>
    <property type="match status" value="1"/>
</dbReference>
<dbReference type="AlphaFoldDB" id="A0A1F4WIS6"/>
<name>A0A1F4WIS6_UNCKA</name>
<evidence type="ECO:0000313" key="4">
    <source>
        <dbReference type="Proteomes" id="UP000179113"/>
    </source>
</evidence>
<evidence type="ECO:0000259" key="2">
    <source>
        <dbReference type="Pfam" id="PF02911"/>
    </source>
</evidence>
<dbReference type="GO" id="GO:0005829">
    <property type="term" value="C:cytosol"/>
    <property type="evidence" value="ECO:0007669"/>
    <property type="project" value="TreeGrafter"/>
</dbReference>
<evidence type="ECO:0000313" key="3">
    <source>
        <dbReference type="EMBL" id="OGC69312.1"/>
    </source>
</evidence>
<dbReference type="PANTHER" id="PTHR11138:SF5">
    <property type="entry name" value="METHIONYL-TRNA FORMYLTRANSFERASE, MITOCHONDRIAL"/>
    <property type="match status" value="1"/>
</dbReference>
<dbReference type="SUPFAM" id="SSF53328">
    <property type="entry name" value="Formyltransferase"/>
    <property type="match status" value="1"/>
</dbReference>
<dbReference type="InterPro" id="IPR011034">
    <property type="entry name" value="Formyl_transferase-like_C_sf"/>
</dbReference>
<dbReference type="InterPro" id="IPR002376">
    <property type="entry name" value="Formyl_transf_N"/>
</dbReference>
<dbReference type="Proteomes" id="UP000179113">
    <property type="component" value="Unassembled WGS sequence"/>
</dbReference>